<dbReference type="KEGG" id="vde:111249807"/>
<feature type="domain" description="K Homology" evidence="3">
    <location>
        <begin position="281"/>
        <end position="353"/>
    </location>
</feature>
<name>A0A7M7K0G7_VARDE</name>
<dbReference type="AlphaFoldDB" id="A0A7M7K0G7"/>
<keyword evidence="1" id="KW-0677">Repeat</keyword>
<evidence type="ECO:0000256" key="1">
    <source>
        <dbReference type="ARBA" id="ARBA00022737"/>
    </source>
</evidence>
<keyword evidence="5" id="KW-1185">Reference proteome</keyword>
<dbReference type="GO" id="GO:0005737">
    <property type="term" value="C:cytoplasm"/>
    <property type="evidence" value="ECO:0007669"/>
    <property type="project" value="TreeGrafter"/>
</dbReference>
<dbReference type="Proteomes" id="UP000594260">
    <property type="component" value="Unplaced"/>
</dbReference>
<dbReference type="GO" id="GO:0010468">
    <property type="term" value="P:regulation of gene expression"/>
    <property type="evidence" value="ECO:0007669"/>
    <property type="project" value="UniProtKB-ARBA"/>
</dbReference>
<organism evidence="4 5">
    <name type="scientific">Varroa destructor</name>
    <name type="common">Honeybee mite</name>
    <dbReference type="NCBI Taxonomy" id="109461"/>
    <lineage>
        <taxon>Eukaryota</taxon>
        <taxon>Metazoa</taxon>
        <taxon>Ecdysozoa</taxon>
        <taxon>Arthropoda</taxon>
        <taxon>Chelicerata</taxon>
        <taxon>Arachnida</taxon>
        <taxon>Acari</taxon>
        <taxon>Parasitiformes</taxon>
        <taxon>Mesostigmata</taxon>
        <taxon>Gamasina</taxon>
        <taxon>Dermanyssoidea</taxon>
        <taxon>Varroidae</taxon>
        <taxon>Varroa</taxon>
    </lineage>
</organism>
<dbReference type="SUPFAM" id="SSF54791">
    <property type="entry name" value="Eukaryotic type KH-domain (KH-domain type I)"/>
    <property type="match status" value="2"/>
</dbReference>
<sequence length="836" mass="93460">MSDDTQMEIVRQLGSSQMVEQLVTIPRKFYDRFIANPPMIRELTKLCGTQIEILYQDFDRQYQTVSNCFTDCQTQPVQQTPQRQPKSRREYLLRIVGSQQHVSNACQEIFKILNYNVNGAEQMTLKLDVSFAVHSFIIGRDGKGSKTVMRATGTLVHFPDSNRNSKMKKSNQVSVSGSPEQVLKARRMLRDRLPISFMFLLEKADYIKVVGHCGGNEQKILAKLRKRFEALQNEYSMSISYQILSNGCIMVTVRGARNNFEGIREGLTRLMEILRPNRQLPPVSSGIEVSLHYLSFVLGRNDVKVRYLMALTNTQFQVITNREDRQYHIPTIRIYGQIDDVFKAWMHVLDLLPATTLVEMPRPSQEDIADLREVTQRVSSLNQMLEDYDITLNLKLNRDSRQWKIAVHGPEKYLTLLVDVYRALGRLDVNSIHFVQEAITKTGPPLRYHDAIRSLDKHRLLVETSQRSHHLPTHKSEPEIGDDFDTATISRSTYFTRHCPTSQPIYHYHGLNTGVTNQPKSIYADYRDQRILAEQSLAYGGYQIYDQTPRSAQSASSNYPSDASGLYDSLASLASLGSLASHPSLENVNAVEEVPESGFVTPMTFRDLPRVEAVSTTSIRTPSVNRSSFVSTSLATPASSQANYLSGFKGSGVAASTFPSTPKSLADLNETEGTAGRYGSVANFTSLGSCGSSENLGPAQANHGYGSISSSAIETPTCVQRPPANRNSQLPASSAATFGQMITSSPLHTSTPLQERTLQHFAPSEFIRQKEVFSSFQLSPTVAMKDDEDDFIVRGPFGVLRRDDQQGSAARDYFAGDKWTVANYGSVMSVVGRRGI</sequence>
<dbReference type="SMART" id="SM00322">
    <property type="entry name" value="KH"/>
    <property type="match status" value="2"/>
</dbReference>
<dbReference type="InterPro" id="IPR036612">
    <property type="entry name" value="KH_dom_type_1_sf"/>
</dbReference>
<feature type="domain" description="K Homology" evidence="3">
    <location>
        <begin position="121"/>
        <end position="194"/>
    </location>
</feature>
<proteinExistence type="predicted"/>
<dbReference type="GeneID" id="111249807"/>
<evidence type="ECO:0000313" key="5">
    <source>
        <dbReference type="Proteomes" id="UP000594260"/>
    </source>
</evidence>
<dbReference type="InParanoid" id="A0A7M7K0G7"/>
<dbReference type="InterPro" id="IPR004088">
    <property type="entry name" value="KH_dom_type_1"/>
</dbReference>
<dbReference type="InterPro" id="IPR004087">
    <property type="entry name" value="KH_dom"/>
</dbReference>
<keyword evidence="2" id="KW-0694">RNA-binding</keyword>
<evidence type="ECO:0000259" key="3">
    <source>
        <dbReference type="SMART" id="SM00322"/>
    </source>
</evidence>
<evidence type="ECO:0000256" key="2">
    <source>
        <dbReference type="PROSITE-ProRule" id="PRU00117"/>
    </source>
</evidence>
<accession>A0A7M7K0G7</accession>
<protein>
    <recommendedName>
        <fullName evidence="3">K Homology domain-containing protein</fullName>
    </recommendedName>
</protein>
<evidence type="ECO:0000313" key="4">
    <source>
        <dbReference type="EnsemblMetazoa" id="XP_022659887"/>
    </source>
</evidence>
<dbReference type="GO" id="GO:0003723">
    <property type="term" value="F:RNA binding"/>
    <property type="evidence" value="ECO:0007669"/>
    <property type="project" value="UniProtKB-UniRule"/>
</dbReference>
<dbReference type="RefSeq" id="XP_022659887.1">
    <property type="nucleotide sequence ID" value="XM_022804152.1"/>
</dbReference>
<dbReference type="Pfam" id="PF00013">
    <property type="entry name" value="KH_1"/>
    <property type="match status" value="1"/>
</dbReference>
<dbReference type="EnsemblMetazoa" id="XM_022804152">
    <property type="protein sequence ID" value="XP_022659887"/>
    <property type="gene ID" value="LOC111249807"/>
</dbReference>
<dbReference type="OrthoDB" id="271862at2759"/>
<dbReference type="PANTHER" id="PTHR10627">
    <property type="entry name" value="SCP160"/>
    <property type="match status" value="1"/>
</dbReference>
<dbReference type="PANTHER" id="PTHR10627:SF69">
    <property type="entry name" value="PROTEIN BICAUDAL C"/>
    <property type="match status" value="1"/>
</dbReference>
<dbReference type="Gene3D" id="3.30.310.210">
    <property type="match status" value="2"/>
</dbReference>
<reference evidence="4" key="1">
    <citation type="submission" date="2021-01" db="UniProtKB">
        <authorList>
            <consortium name="EnsemblMetazoa"/>
        </authorList>
    </citation>
    <scope>IDENTIFICATION</scope>
</reference>
<dbReference type="PROSITE" id="PS50084">
    <property type="entry name" value="KH_TYPE_1"/>
    <property type="match status" value="1"/>
</dbReference>